<name>A0ABZ2J400_9CHLR</name>
<dbReference type="RefSeq" id="WP_338737936.1">
    <property type="nucleotide sequence ID" value="NZ_CP146612.1"/>
</dbReference>
<feature type="transmembrane region" description="Helical" evidence="1">
    <location>
        <begin position="67"/>
        <end position="85"/>
    </location>
</feature>
<proteinExistence type="predicted"/>
<feature type="transmembrane region" description="Helical" evidence="1">
    <location>
        <begin position="127"/>
        <end position="148"/>
    </location>
</feature>
<dbReference type="Proteomes" id="UP001375370">
    <property type="component" value="Chromosome"/>
</dbReference>
<sequence>MKTALRFAAWGGMLIVISGLVWAFSSSYTLTTTGQLGSGVGFLMTAVIALLGAVLALVGGFKTQPRFFGVAAIIAGIFYIASFYGKTDFPVSFLASPFEIAPALGLIVGGVIVTFIGKNNAPVKNDLVIDGVALIITGLAIGVFLAVWAVPYNLIAAVVLISLGGVTIYQAVKTATRRRAVTPGIVNK</sequence>
<evidence type="ECO:0000313" key="3">
    <source>
        <dbReference type="Proteomes" id="UP001375370"/>
    </source>
</evidence>
<keyword evidence="1" id="KW-0472">Membrane</keyword>
<feature type="transmembrane region" description="Helical" evidence="1">
    <location>
        <begin position="91"/>
        <end position="115"/>
    </location>
</feature>
<evidence type="ECO:0000313" key="2">
    <source>
        <dbReference type="EMBL" id="WWX25610.1"/>
    </source>
</evidence>
<keyword evidence="1" id="KW-0812">Transmembrane</keyword>
<organism evidence="2 3">
    <name type="scientific">Candidatus Dehalogenimonas loeffleri</name>
    <dbReference type="NCBI Taxonomy" id="3127115"/>
    <lineage>
        <taxon>Bacteria</taxon>
        <taxon>Bacillati</taxon>
        <taxon>Chloroflexota</taxon>
        <taxon>Dehalococcoidia</taxon>
        <taxon>Dehalococcoidales</taxon>
        <taxon>Dehalococcoidaceae</taxon>
        <taxon>Dehalogenimonas</taxon>
    </lineage>
</organism>
<dbReference type="EMBL" id="CP146612">
    <property type="protein sequence ID" value="WWX25610.1"/>
    <property type="molecule type" value="Genomic_DNA"/>
</dbReference>
<gene>
    <name evidence="2" type="ORF">V8247_01160</name>
</gene>
<feature type="transmembrane region" description="Helical" evidence="1">
    <location>
        <begin position="154"/>
        <end position="172"/>
    </location>
</feature>
<keyword evidence="3" id="KW-1185">Reference proteome</keyword>
<accession>A0ABZ2J400</accession>
<reference evidence="2 3" key="1">
    <citation type="submission" date="2024-03" db="EMBL/GenBank/DDBJ databases">
        <title>A Dehalogenimonas Isolated from Estuarine Sediments Dihaloeliminates Chlorinated Alkanes.</title>
        <authorList>
            <person name="Yang Y."/>
            <person name="Wang H."/>
        </authorList>
    </citation>
    <scope>NUCLEOTIDE SEQUENCE [LARGE SCALE GENOMIC DNA]</scope>
    <source>
        <strain evidence="2 3">W</strain>
    </source>
</reference>
<evidence type="ECO:0008006" key="4">
    <source>
        <dbReference type="Google" id="ProtNLM"/>
    </source>
</evidence>
<protein>
    <recommendedName>
        <fullName evidence="4">DUF308 domain-containing protein</fullName>
    </recommendedName>
</protein>
<keyword evidence="1" id="KW-1133">Transmembrane helix</keyword>
<feature type="transmembrane region" description="Helical" evidence="1">
    <location>
        <begin position="7"/>
        <end position="24"/>
    </location>
</feature>
<feature type="transmembrane region" description="Helical" evidence="1">
    <location>
        <begin position="36"/>
        <end position="60"/>
    </location>
</feature>
<evidence type="ECO:0000256" key="1">
    <source>
        <dbReference type="SAM" id="Phobius"/>
    </source>
</evidence>